<protein>
    <recommendedName>
        <fullName evidence="7">Sas10 C-terminal domain-containing protein</fullName>
    </recommendedName>
</protein>
<organism evidence="8 9">
    <name type="scientific">Nyssa sinensis</name>
    <dbReference type="NCBI Taxonomy" id="561372"/>
    <lineage>
        <taxon>Eukaryota</taxon>
        <taxon>Viridiplantae</taxon>
        <taxon>Streptophyta</taxon>
        <taxon>Embryophyta</taxon>
        <taxon>Tracheophyta</taxon>
        <taxon>Spermatophyta</taxon>
        <taxon>Magnoliopsida</taxon>
        <taxon>eudicotyledons</taxon>
        <taxon>Gunneridae</taxon>
        <taxon>Pentapetalae</taxon>
        <taxon>asterids</taxon>
        <taxon>Cornales</taxon>
        <taxon>Nyssaceae</taxon>
        <taxon>Nyssa</taxon>
    </lineage>
</organism>
<accession>A0A5J5AQR7</accession>
<evidence type="ECO:0000256" key="6">
    <source>
        <dbReference type="SAM" id="MobiDB-lite"/>
    </source>
</evidence>
<feature type="compositionally biased region" description="Acidic residues" evidence="6">
    <location>
        <begin position="116"/>
        <end position="132"/>
    </location>
</feature>
<evidence type="ECO:0000313" key="8">
    <source>
        <dbReference type="EMBL" id="KAA8532136.1"/>
    </source>
</evidence>
<comment type="similarity">
    <text evidence="2">Belongs to the SAS10 family.</text>
</comment>
<dbReference type="GO" id="GO:0032040">
    <property type="term" value="C:small-subunit processome"/>
    <property type="evidence" value="ECO:0007669"/>
    <property type="project" value="TreeGrafter"/>
</dbReference>
<feature type="compositionally biased region" description="Basic residues" evidence="6">
    <location>
        <begin position="560"/>
        <end position="573"/>
    </location>
</feature>
<evidence type="ECO:0000256" key="3">
    <source>
        <dbReference type="ARBA" id="ARBA00022553"/>
    </source>
</evidence>
<dbReference type="PANTHER" id="PTHR13237:SF8">
    <property type="entry name" value="SOMETHING ABOUT SILENCING PROTEIN 10"/>
    <property type="match status" value="1"/>
</dbReference>
<dbReference type="Proteomes" id="UP000325577">
    <property type="component" value="Linkage Group LG2"/>
</dbReference>
<feature type="coiled-coil region" evidence="5">
    <location>
        <begin position="181"/>
        <end position="215"/>
    </location>
</feature>
<reference evidence="8 9" key="1">
    <citation type="submission" date="2019-09" db="EMBL/GenBank/DDBJ databases">
        <title>A chromosome-level genome assembly of the Chinese tupelo Nyssa sinensis.</title>
        <authorList>
            <person name="Yang X."/>
            <person name="Kang M."/>
            <person name="Yang Y."/>
            <person name="Xiong H."/>
            <person name="Wang M."/>
            <person name="Zhang Z."/>
            <person name="Wang Z."/>
            <person name="Wu H."/>
            <person name="Ma T."/>
            <person name="Liu J."/>
            <person name="Xi Z."/>
        </authorList>
    </citation>
    <scope>NUCLEOTIDE SEQUENCE [LARGE SCALE GENOMIC DNA]</scope>
    <source>
        <strain evidence="8">J267</strain>
        <tissue evidence="8">Leaf</tissue>
    </source>
</reference>
<keyword evidence="4" id="KW-0539">Nucleus</keyword>
<name>A0A5J5AQR7_9ASTE</name>
<dbReference type="OrthoDB" id="1924577at2759"/>
<feature type="region of interest" description="Disordered" evidence="6">
    <location>
        <begin position="114"/>
        <end position="158"/>
    </location>
</feature>
<evidence type="ECO:0000256" key="5">
    <source>
        <dbReference type="SAM" id="Coils"/>
    </source>
</evidence>
<keyword evidence="5" id="KW-0175">Coiled coil</keyword>
<dbReference type="EMBL" id="CM018043">
    <property type="protein sequence ID" value="KAA8532136.1"/>
    <property type="molecule type" value="Genomic_DNA"/>
</dbReference>
<dbReference type="PANTHER" id="PTHR13237">
    <property type="entry name" value="SOMETHING ABOUT SILENCING PROTEIN 10-RELATED"/>
    <property type="match status" value="1"/>
</dbReference>
<evidence type="ECO:0000313" key="9">
    <source>
        <dbReference type="Proteomes" id="UP000325577"/>
    </source>
</evidence>
<comment type="subcellular location">
    <subcellularLocation>
        <location evidence="1">Nucleus</location>
    </subcellularLocation>
</comment>
<dbReference type="Pfam" id="PF04000">
    <property type="entry name" value="Sas10_Utp3"/>
    <property type="match status" value="1"/>
</dbReference>
<keyword evidence="3" id="KW-0597">Phosphoprotein</keyword>
<feature type="domain" description="Sas10 C-terminal" evidence="7">
    <location>
        <begin position="530"/>
        <end position="602"/>
    </location>
</feature>
<sequence>MSSPYLISRMLMMRMTDDDDDDVEDDAQLTGLAAKIARQQKYLRAKIGGVEDEMHDDAENEEEKKAVWGRRKNIYYSADNVDYELQSSDEELPAEEEAEVLRLQKEKAKTLSMEDFGLEDVSQDESDGEPTLEETLAKGKSASKASADKEAQNDTGTEYEVKKDLNALSREEQMDVVYSSAPELVGLLSQLNDALEQLERKVNPLLSKVREVKNTMKGEMHYMEVKQLLLLAYCQAITFYLLLKSEGQPVRDHPVIARLVEIKNLLDKMSQLDGNLPTEVEEILNEKLGTEAAANLIRENDALASEFFTTDHKLSLLSTETQAAMPHETAELVKVDSSNDNENKGGKRKRQNQQKGVFSSITPKRDRAQKHLQPVNGQLETFDDFDDDAINIGRSTRGMSNGHTSLLHSSKLSQLVNPQLNKLKAVSGDDDLPKRDDIGERRRRHELRVLATAGIQSVDDLEDEHEALEDIGGADMEDNGGMEELEGGMEESEDEFYKLVKKQRAAKLAAKAEMYSRTSTVPSLPETLVDGKRHITSQIEKNRGLTRHRKKLIKNPRKKYKLKHKKAVVRRKGQVQEIKKPSGPYGGEASGINAGISRSIRFKN</sequence>
<keyword evidence="9" id="KW-1185">Reference proteome</keyword>
<dbReference type="InterPro" id="IPR007146">
    <property type="entry name" value="Sas10/Utp3/C1D"/>
</dbReference>
<evidence type="ECO:0000256" key="1">
    <source>
        <dbReference type="ARBA" id="ARBA00004123"/>
    </source>
</evidence>
<dbReference type="InterPro" id="IPR018972">
    <property type="entry name" value="Sas10_C_dom"/>
</dbReference>
<dbReference type="AlphaFoldDB" id="A0A5J5AQR7"/>
<dbReference type="Pfam" id="PF09368">
    <property type="entry name" value="Sas10"/>
    <property type="match status" value="1"/>
</dbReference>
<proteinExistence type="inferred from homology"/>
<gene>
    <name evidence="8" type="ORF">F0562_006722</name>
</gene>
<dbReference type="GO" id="GO:0000462">
    <property type="term" value="P:maturation of SSU-rRNA from tricistronic rRNA transcript (SSU-rRNA, 5.8S rRNA, LSU-rRNA)"/>
    <property type="evidence" value="ECO:0007669"/>
    <property type="project" value="TreeGrafter"/>
</dbReference>
<evidence type="ECO:0000256" key="4">
    <source>
        <dbReference type="ARBA" id="ARBA00023242"/>
    </source>
</evidence>
<feature type="region of interest" description="Disordered" evidence="6">
    <location>
        <begin position="331"/>
        <end position="376"/>
    </location>
</feature>
<evidence type="ECO:0000259" key="7">
    <source>
        <dbReference type="Pfam" id="PF09368"/>
    </source>
</evidence>
<evidence type="ECO:0000256" key="2">
    <source>
        <dbReference type="ARBA" id="ARBA00010979"/>
    </source>
</evidence>
<feature type="region of interest" description="Disordered" evidence="6">
    <location>
        <begin position="560"/>
        <end position="604"/>
    </location>
</feature>